<protein>
    <submittedName>
        <fullName evidence="3">ATP-binding protein</fullName>
    </submittedName>
</protein>
<dbReference type="Pfam" id="PF13304">
    <property type="entry name" value="AAA_21"/>
    <property type="match status" value="1"/>
</dbReference>
<dbReference type="InterPro" id="IPR051396">
    <property type="entry name" value="Bact_Antivir_Def_Nuclease"/>
</dbReference>
<name>A0A7H8TD35_STRCX</name>
<dbReference type="GO" id="GO:0016887">
    <property type="term" value="F:ATP hydrolysis activity"/>
    <property type="evidence" value="ECO:0007669"/>
    <property type="project" value="InterPro"/>
</dbReference>
<evidence type="ECO:0000259" key="1">
    <source>
        <dbReference type="Pfam" id="PF13304"/>
    </source>
</evidence>
<accession>A0A7H8TD35</accession>
<dbReference type="Proteomes" id="UP000509418">
    <property type="component" value="Chromosome"/>
</dbReference>
<dbReference type="RefSeq" id="WP_176576765.1">
    <property type="nucleotide sequence ID" value="NZ_CBDRGH010000021.1"/>
</dbReference>
<proteinExistence type="predicted"/>
<gene>
    <name evidence="3" type="ORF">HUT05_28440</name>
</gene>
<dbReference type="PANTHER" id="PTHR43581">
    <property type="entry name" value="ATP/GTP PHOSPHATASE"/>
    <property type="match status" value="1"/>
</dbReference>
<dbReference type="SUPFAM" id="SSF52540">
    <property type="entry name" value="P-loop containing nucleoside triphosphate hydrolases"/>
    <property type="match status" value="1"/>
</dbReference>
<keyword evidence="3" id="KW-0067">ATP-binding</keyword>
<evidence type="ECO:0000313" key="3">
    <source>
        <dbReference type="EMBL" id="QKZ20928.1"/>
    </source>
</evidence>
<reference evidence="3 4" key="1">
    <citation type="submission" date="2020-06" db="EMBL/GenBank/DDBJ databases">
        <title>Genome mining for natural products.</title>
        <authorList>
            <person name="Zhang B."/>
            <person name="Shi J."/>
            <person name="Ge H."/>
        </authorList>
    </citation>
    <scope>NUCLEOTIDE SEQUENCE [LARGE SCALE GENOMIC DNA]</scope>
    <source>
        <strain evidence="3 4">NA02069</strain>
    </source>
</reference>
<dbReference type="Gene3D" id="3.40.50.300">
    <property type="entry name" value="P-loop containing nucleotide triphosphate hydrolases"/>
    <property type="match status" value="1"/>
</dbReference>
<dbReference type="EMBL" id="CP056041">
    <property type="protein sequence ID" value="QKZ20928.1"/>
    <property type="molecule type" value="Genomic_DNA"/>
</dbReference>
<dbReference type="PANTHER" id="PTHR43581:SF2">
    <property type="entry name" value="EXCINUCLEASE ATPASE SUBUNIT"/>
    <property type="match status" value="1"/>
</dbReference>
<evidence type="ECO:0000259" key="2">
    <source>
        <dbReference type="Pfam" id="PF20469"/>
    </source>
</evidence>
<evidence type="ECO:0000313" key="4">
    <source>
        <dbReference type="Proteomes" id="UP000509418"/>
    </source>
</evidence>
<dbReference type="AlphaFoldDB" id="A0A7H8TD35"/>
<organism evidence="3 4">
    <name type="scientific">Streptomyces chartreusis</name>
    <dbReference type="NCBI Taxonomy" id="1969"/>
    <lineage>
        <taxon>Bacteria</taxon>
        <taxon>Bacillati</taxon>
        <taxon>Actinomycetota</taxon>
        <taxon>Actinomycetes</taxon>
        <taxon>Kitasatosporales</taxon>
        <taxon>Streptomycetaceae</taxon>
        <taxon>Streptomyces</taxon>
    </lineage>
</organism>
<dbReference type="GO" id="GO:0005524">
    <property type="term" value="F:ATP binding"/>
    <property type="evidence" value="ECO:0007669"/>
    <property type="project" value="UniProtKB-KW"/>
</dbReference>
<dbReference type="InterPro" id="IPR027417">
    <property type="entry name" value="P-loop_NTPase"/>
</dbReference>
<keyword evidence="4" id="KW-1185">Reference proteome</keyword>
<feature type="domain" description="OLD protein-like TOPRIM" evidence="2">
    <location>
        <begin position="322"/>
        <end position="387"/>
    </location>
</feature>
<dbReference type="InterPro" id="IPR003959">
    <property type="entry name" value="ATPase_AAA_core"/>
</dbReference>
<dbReference type="InterPro" id="IPR034139">
    <property type="entry name" value="TOPRIM_OLD"/>
</dbReference>
<dbReference type="Pfam" id="PF20469">
    <property type="entry name" value="OLD-like_TOPRIM"/>
    <property type="match status" value="1"/>
</dbReference>
<keyword evidence="3" id="KW-0547">Nucleotide-binding</keyword>
<feature type="domain" description="ATPase AAA-type core" evidence="1">
    <location>
        <begin position="200"/>
        <end position="261"/>
    </location>
</feature>
<sequence length="557" mass="61340">MTVFTGPNNSGKSVLLRELVTSVYVHPGTQEPIRWIKNLEMQREGSGGDFISWLAERGIGSRRNPQNSRLFLPNNNPHSDEFGVSVDSASSNWDRGRLGPIGHFLVNDQWTDTRLSNQTNSEQGDWSKPASHPSQVLWESAEHFKKFSDLFQRAFGTPIAINRYVPQIRLQLGSVEMADTAPPPPPELRDAYASLPYIDGQGDGMRAFANLLLHSLVRPAPVIVIDEPEAFLHPPQVRLLAHYLTRYTPAPCQVFVATHSADFLYGALEGSAAMPGTTPQSLTLVRLSRATGTPTARALDSESVREILNTPLLRYSNIISGMFHDGVVLCESEGDCQFYSATLDVIRGSSPHENLTFLHVNGKARLSDAARKLRACGVPVAAIADLDFLNDTTRIRSTLNHLGGNWDEIKADALAINKEASSEIAATAANEIKHKIASIIGSPRGKELLAQQKIDAIIETLKTANGWKKIKTSGVQALTGESYAAIGRLISYFARLGLFLVPVGELECWVRDISPSNKAMWLTHVFDDGRHLNPSDELQQFCSGVRDYLKRKTEEAL</sequence>